<dbReference type="EMBL" id="JELX01003327">
    <property type="protein sequence ID" value="KYF52574.1"/>
    <property type="molecule type" value="Genomic_DNA"/>
</dbReference>
<evidence type="ECO:0000256" key="2">
    <source>
        <dbReference type="ARBA" id="ARBA00022448"/>
    </source>
</evidence>
<dbReference type="InterPro" id="IPR039426">
    <property type="entry name" value="TonB-dep_rcpt-like"/>
</dbReference>
<evidence type="ECO:0000256" key="5">
    <source>
        <dbReference type="ARBA" id="ARBA00022729"/>
    </source>
</evidence>
<dbReference type="Pfam" id="PF00593">
    <property type="entry name" value="TonB_dep_Rec_b-barrel"/>
    <property type="match status" value="1"/>
</dbReference>
<dbReference type="Gene3D" id="2.40.170.20">
    <property type="entry name" value="TonB-dependent receptor, beta-barrel domain"/>
    <property type="match status" value="1"/>
</dbReference>
<evidence type="ECO:0000256" key="8">
    <source>
        <dbReference type="ARBA" id="ARBA00023170"/>
    </source>
</evidence>
<feature type="domain" description="TonB-dependent receptor-like beta-barrel" evidence="14">
    <location>
        <begin position="286"/>
        <end position="699"/>
    </location>
</feature>
<evidence type="ECO:0000259" key="14">
    <source>
        <dbReference type="Pfam" id="PF00593"/>
    </source>
</evidence>
<evidence type="ECO:0008006" key="18">
    <source>
        <dbReference type="Google" id="ProtNLM"/>
    </source>
</evidence>
<evidence type="ECO:0000313" key="17">
    <source>
        <dbReference type="Proteomes" id="UP000075604"/>
    </source>
</evidence>
<evidence type="ECO:0000256" key="10">
    <source>
        <dbReference type="PROSITE-ProRule" id="PRU01360"/>
    </source>
</evidence>
<dbReference type="PANTHER" id="PTHR30069">
    <property type="entry name" value="TONB-DEPENDENT OUTER MEMBRANE RECEPTOR"/>
    <property type="match status" value="1"/>
</dbReference>
<dbReference type="InterPro" id="IPR037066">
    <property type="entry name" value="Plug_dom_sf"/>
</dbReference>
<feature type="domain" description="TonB-dependent receptor plug" evidence="15">
    <location>
        <begin position="71"/>
        <end position="182"/>
    </location>
</feature>
<keyword evidence="5 13" id="KW-0732">Signal</keyword>
<evidence type="ECO:0000259" key="15">
    <source>
        <dbReference type="Pfam" id="PF07715"/>
    </source>
</evidence>
<protein>
    <recommendedName>
        <fullName evidence="18">TonB-dependent receptor</fullName>
    </recommendedName>
</protein>
<dbReference type="SUPFAM" id="SSF56935">
    <property type="entry name" value="Porins"/>
    <property type="match status" value="1"/>
</dbReference>
<accession>A0A150PA47</accession>
<evidence type="ECO:0000256" key="7">
    <source>
        <dbReference type="ARBA" id="ARBA00023136"/>
    </source>
</evidence>
<dbReference type="PANTHER" id="PTHR30069:SF29">
    <property type="entry name" value="HEMOGLOBIN AND HEMOGLOBIN-HAPTOGLOBIN-BINDING PROTEIN 1-RELATED"/>
    <property type="match status" value="1"/>
</dbReference>
<comment type="similarity">
    <text evidence="10 11">Belongs to the TonB-dependent receptor family.</text>
</comment>
<name>A0A150PA47_SORCE</name>
<keyword evidence="9 10" id="KW-0998">Cell outer membrane</keyword>
<keyword evidence="2 10" id="KW-0813">Transport</keyword>
<feature type="compositionally biased region" description="Low complexity" evidence="12">
    <location>
        <begin position="25"/>
        <end position="34"/>
    </location>
</feature>
<dbReference type="AlphaFoldDB" id="A0A150PA47"/>
<evidence type="ECO:0000256" key="6">
    <source>
        <dbReference type="ARBA" id="ARBA00023077"/>
    </source>
</evidence>
<keyword evidence="7 10" id="KW-0472">Membrane</keyword>
<feature type="signal peptide" evidence="13">
    <location>
        <begin position="1"/>
        <end position="25"/>
    </location>
</feature>
<feature type="region of interest" description="Disordered" evidence="12">
    <location>
        <begin position="25"/>
        <end position="44"/>
    </location>
</feature>
<dbReference type="InterPro" id="IPR000531">
    <property type="entry name" value="Beta-barrel_TonB"/>
</dbReference>
<keyword evidence="4 10" id="KW-0812">Transmembrane</keyword>
<evidence type="ECO:0000256" key="4">
    <source>
        <dbReference type="ARBA" id="ARBA00022692"/>
    </source>
</evidence>
<dbReference type="InterPro" id="IPR012910">
    <property type="entry name" value="Plug_dom"/>
</dbReference>
<dbReference type="GO" id="GO:0009279">
    <property type="term" value="C:cell outer membrane"/>
    <property type="evidence" value="ECO:0007669"/>
    <property type="project" value="UniProtKB-SubCell"/>
</dbReference>
<comment type="caution">
    <text evidence="16">The sequence shown here is derived from an EMBL/GenBank/DDBJ whole genome shotgun (WGS) entry which is preliminary data.</text>
</comment>
<proteinExistence type="inferred from homology"/>
<dbReference type="Proteomes" id="UP000075604">
    <property type="component" value="Unassembled WGS sequence"/>
</dbReference>
<dbReference type="PROSITE" id="PS52016">
    <property type="entry name" value="TONB_DEPENDENT_REC_3"/>
    <property type="match status" value="1"/>
</dbReference>
<organism evidence="16 17">
    <name type="scientific">Sorangium cellulosum</name>
    <name type="common">Polyangium cellulosum</name>
    <dbReference type="NCBI Taxonomy" id="56"/>
    <lineage>
        <taxon>Bacteria</taxon>
        <taxon>Pseudomonadati</taxon>
        <taxon>Myxococcota</taxon>
        <taxon>Polyangia</taxon>
        <taxon>Polyangiales</taxon>
        <taxon>Polyangiaceae</taxon>
        <taxon>Sorangium</taxon>
    </lineage>
</organism>
<keyword evidence="8" id="KW-0675">Receptor</keyword>
<gene>
    <name evidence="16" type="ORF">BE04_20060</name>
</gene>
<evidence type="ECO:0000256" key="1">
    <source>
        <dbReference type="ARBA" id="ARBA00004571"/>
    </source>
</evidence>
<dbReference type="GO" id="GO:0015344">
    <property type="term" value="F:siderophore uptake transmembrane transporter activity"/>
    <property type="evidence" value="ECO:0007669"/>
    <property type="project" value="TreeGrafter"/>
</dbReference>
<reference evidence="16 17" key="1">
    <citation type="submission" date="2014-02" db="EMBL/GenBank/DDBJ databases">
        <title>The small core and large imbalanced accessory genome model reveals a collaborative survival strategy of Sorangium cellulosum strains in nature.</title>
        <authorList>
            <person name="Han K."/>
            <person name="Peng R."/>
            <person name="Blom J."/>
            <person name="Li Y.-Z."/>
        </authorList>
    </citation>
    <scope>NUCLEOTIDE SEQUENCE [LARGE SCALE GENOMIC DNA]</scope>
    <source>
        <strain evidence="16 17">So0157-18</strain>
    </source>
</reference>
<keyword evidence="3 10" id="KW-1134">Transmembrane beta strand</keyword>
<feature type="chain" id="PRO_5007565403" description="TonB-dependent receptor" evidence="13">
    <location>
        <begin position="26"/>
        <end position="729"/>
    </location>
</feature>
<comment type="subcellular location">
    <subcellularLocation>
        <location evidence="1 10">Cell outer membrane</location>
        <topology evidence="1 10">Multi-pass membrane protein</topology>
    </subcellularLocation>
</comment>
<evidence type="ECO:0000256" key="3">
    <source>
        <dbReference type="ARBA" id="ARBA00022452"/>
    </source>
</evidence>
<evidence type="ECO:0000256" key="9">
    <source>
        <dbReference type="ARBA" id="ARBA00023237"/>
    </source>
</evidence>
<keyword evidence="6 11" id="KW-0798">TonB box</keyword>
<evidence type="ECO:0000256" key="11">
    <source>
        <dbReference type="RuleBase" id="RU003357"/>
    </source>
</evidence>
<evidence type="ECO:0000256" key="13">
    <source>
        <dbReference type="SAM" id="SignalP"/>
    </source>
</evidence>
<dbReference type="Gene3D" id="2.170.130.10">
    <property type="entry name" value="TonB-dependent receptor, plug domain"/>
    <property type="match status" value="1"/>
</dbReference>
<dbReference type="InterPro" id="IPR036942">
    <property type="entry name" value="Beta-barrel_TonB_sf"/>
</dbReference>
<evidence type="ECO:0000256" key="12">
    <source>
        <dbReference type="SAM" id="MobiDB-lite"/>
    </source>
</evidence>
<sequence>MTFASLDTKWIVALALAATPGAAWAQPTAATAPGEPRSAGEAQRNDALEGVDLLRLLDVEVSTASKTLETLDDAPALVTAITAEEIRRWGYKSVGEALQHVIGFYLVDDHILPNAGVQGMTGGLGAESGGIKVMIDGRSVAFRTTSGNWLGTELIPLSAIKQIEVVRGPASALYGADAFLGVVNIITLSPEDIPFVDGTVHAGVTKDHPSGRLDVVGGWSSARFDMMISAAGELDDRSGLEMPRQSPAPRVPTYNEGRVDAQNLERLSGVVGSRIAFRDPSRGHHLALSAYWSGFRRGGDFAQWAQLTGGTDASGREAGTVISLQQRRVALDGLFQLNRELAFAVQGTYFQGGVLPGDRVDVAGGWYYIERRMAYRGVDASAELRWVPWDRFNVILNLESIYDKEDLPSFRRISKLTGEAFGSPERERLSAELVDVGALLSANLKVLDPWLKLTGGFRYDRHSKYGNQMTGRFGATSHLGKAVVAKLLYGSAFKAPSPYLLYAEPLVPGDVIGNVDLRPQRIHTVDAEVTWRPTAWASASTSVSYSQLNDKAEFVPRGINQTAENLASQTSVFWATRAELRRGDALGGYASFETVHSTRDSGQVGYQADLVGPAMVAYPTWVARAGAYVKLPSPSSLPLELSTQGIVVGPRRAADASILENGRSFDLPPYLLWNASLVARNLWVIPGHETTVALRAKNLLGATGPDPGFSGFEYPLSPREVFLELRHRY</sequence>
<evidence type="ECO:0000313" key="16">
    <source>
        <dbReference type="EMBL" id="KYF52574.1"/>
    </source>
</evidence>
<dbReference type="Pfam" id="PF07715">
    <property type="entry name" value="Plug"/>
    <property type="match status" value="1"/>
</dbReference>
<dbReference type="GO" id="GO:0044718">
    <property type="term" value="P:siderophore transmembrane transport"/>
    <property type="evidence" value="ECO:0007669"/>
    <property type="project" value="TreeGrafter"/>
</dbReference>